<evidence type="ECO:0000256" key="1">
    <source>
        <dbReference type="ARBA" id="ARBA00004651"/>
    </source>
</evidence>
<evidence type="ECO:0000256" key="6">
    <source>
        <dbReference type="ARBA" id="ARBA00022989"/>
    </source>
</evidence>
<dbReference type="GO" id="GO:0015297">
    <property type="term" value="F:antiporter activity"/>
    <property type="evidence" value="ECO:0007669"/>
    <property type="project" value="UniProtKB-KW"/>
</dbReference>
<gene>
    <name evidence="11" type="ORF">ENN47_02595</name>
</gene>
<dbReference type="EMBL" id="DSBT01000078">
    <property type="protein sequence ID" value="HDP77075.1"/>
    <property type="molecule type" value="Genomic_DNA"/>
</dbReference>
<dbReference type="PIRSF" id="PIRSF006603">
    <property type="entry name" value="DinF"/>
    <property type="match status" value="1"/>
</dbReference>
<evidence type="ECO:0000256" key="8">
    <source>
        <dbReference type="ARBA" id="ARBA00023136"/>
    </source>
</evidence>
<dbReference type="GO" id="GO:0005886">
    <property type="term" value="C:plasma membrane"/>
    <property type="evidence" value="ECO:0007669"/>
    <property type="project" value="UniProtKB-SubCell"/>
</dbReference>
<proteinExistence type="predicted"/>
<accession>A0A7C1CUE8</accession>
<evidence type="ECO:0000256" key="7">
    <source>
        <dbReference type="ARBA" id="ARBA00023065"/>
    </source>
</evidence>
<dbReference type="InterPro" id="IPR048279">
    <property type="entry name" value="MdtK-like"/>
</dbReference>
<comment type="subcellular location">
    <subcellularLocation>
        <location evidence="1">Cell membrane</location>
        <topology evidence="1">Multi-pass membrane protein</topology>
    </subcellularLocation>
</comment>
<comment type="caution">
    <text evidence="11">The sequence shown here is derived from an EMBL/GenBank/DDBJ whole genome shotgun (WGS) entry which is preliminary data.</text>
</comment>
<evidence type="ECO:0000313" key="11">
    <source>
        <dbReference type="EMBL" id="HDP77075.1"/>
    </source>
</evidence>
<feature type="transmembrane region" description="Helical" evidence="10">
    <location>
        <begin position="376"/>
        <end position="400"/>
    </location>
</feature>
<dbReference type="CDD" id="cd13137">
    <property type="entry name" value="MATE_NorM_like"/>
    <property type="match status" value="1"/>
</dbReference>
<feature type="transmembrane region" description="Helical" evidence="10">
    <location>
        <begin position="406"/>
        <end position="428"/>
    </location>
</feature>
<feature type="transmembrane region" description="Helical" evidence="10">
    <location>
        <begin position="245"/>
        <end position="265"/>
    </location>
</feature>
<keyword evidence="2" id="KW-0813">Transport</keyword>
<feature type="transmembrane region" description="Helical" evidence="10">
    <location>
        <begin position="348"/>
        <end position="369"/>
    </location>
</feature>
<evidence type="ECO:0000256" key="2">
    <source>
        <dbReference type="ARBA" id="ARBA00022448"/>
    </source>
</evidence>
<keyword evidence="4" id="KW-1003">Cell membrane</keyword>
<dbReference type="GO" id="GO:0042910">
    <property type="term" value="F:xenobiotic transmembrane transporter activity"/>
    <property type="evidence" value="ECO:0007669"/>
    <property type="project" value="InterPro"/>
</dbReference>
<dbReference type="PANTHER" id="PTHR43298">
    <property type="entry name" value="MULTIDRUG RESISTANCE PROTEIN NORM-RELATED"/>
    <property type="match status" value="1"/>
</dbReference>
<dbReference type="AlphaFoldDB" id="A0A7C1CUE8"/>
<keyword evidence="7" id="KW-0406">Ion transport</keyword>
<feature type="transmembrane region" description="Helical" evidence="10">
    <location>
        <begin position="178"/>
        <end position="205"/>
    </location>
</feature>
<protein>
    <recommendedName>
        <fullName evidence="9">Multidrug-efflux transporter</fullName>
    </recommendedName>
</protein>
<name>A0A7C1CUE8_9BACT</name>
<dbReference type="PANTHER" id="PTHR43298:SF2">
    <property type="entry name" value="FMN_FAD EXPORTER YEEO-RELATED"/>
    <property type="match status" value="1"/>
</dbReference>
<evidence type="ECO:0000256" key="10">
    <source>
        <dbReference type="SAM" id="Phobius"/>
    </source>
</evidence>
<dbReference type="Pfam" id="PF01554">
    <property type="entry name" value="MatE"/>
    <property type="match status" value="2"/>
</dbReference>
<dbReference type="GO" id="GO:0006811">
    <property type="term" value="P:monoatomic ion transport"/>
    <property type="evidence" value="ECO:0007669"/>
    <property type="project" value="UniProtKB-KW"/>
</dbReference>
<feature type="transmembrane region" description="Helical" evidence="10">
    <location>
        <begin position="20"/>
        <end position="44"/>
    </location>
</feature>
<keyword evidence="5 10" id="KW-0812">Transmembrane</keyword>
<reference evidence="11" key="1">
    <citation type="journal article" date="2020" name="mSystems">
        <title>Genome- and Community-Level Interaction Insights into Carbon Utilization and Element Cycling Functions of Hydrothermarchaeota in Hydrothermal Sediment.</title>
        <authorList>
            <person name="Zhou Z."/>
            <person name="Liu Y."/>
            <person name="Xu W."/>
            <person name="Pan J."/>
            <person name="Luo Z.H."/>
            <person name="Li M."/>
        </authorList>
    </citation>
    <scope>NUCLEOTIDE SEQUENCE [LARGE SCALE GENOMIC DNA]</scope>
    <source>
        <strain evidence="11">SpSt-1179</strain>
    </source>
</reference>
<organism evidence="11">
    <name type="scientific">Mesotoga infera</name>
    <dbReference type="NCBI Taxonomy" id="1236046"/>
    <lineage>
        <taxon>Bacteria</taxon>
        <taxon>Thermotogati</taxon>
        <taxon>Thermotogota</taxon>
        <taxon>Thermotogae</taxon>
        <taxon>Kosmotogales</taxon>
        <taxon>Kosmotogaceae</taxon>
        <taxon>Mesotoga</taxon>
    </lineage>
</organism>
<dbReference type="NCBIfam" id="TIGR00797">
    <property type="entry name" value="matE"/>
    <property type="match status" value="1"/>
</dbReference>
<keyword evidence="8 10" id="KW-0472">Membrane</keyword>
<evidence type="ECO:0000256" key="4">
    <source>
        <dbReference type="ARBA" id="ARBA00022475"/>
    </source>
</evidence>
<feature type="transmembrane region" description="Helical" evidence="10">
    <location>
        <begin position="147"/>
        <end position="166"/>
    </location>
</feature>
<feature type="transmembrane region" description="Helical" evidence="10">
    <location>
        <begin position="308"/>
        <end position="328"/>
    </location>
</feature>
<evidence type="ECO:0000256" key="3">
    <source>
        <dbReference type="ARBA" id="ARBA00022449"/>
    </source>
</evidence>
<dbReference type="Proteomes" id="UP000886198">
    <property type="component" value="Unassembled WGS sequence"/>
</dbReference>
<keyword evidence="3" id="KW-0050">Antiport</keyword>
<sequence length="438" mass="47437">MSVPTMIGFSAQMIYDIVDIFWIGRISGEAIAGVTIFTTLFWIVDILNSIIGQSSISLISQSYGKRDLEGSSRAIEQTITFKFIVALISALLVAAFLKPSLGLFTTDPKVVASALDYGYIRLFFLPMMFSSYSVNTALRCIGDAKSPMYIMMVASVINIVLDPIMMFDKVPGTGIPGFGLGVFGAAVATVIAQTASFLFGFYILFSGREGVKPKLSKLFRLDRNIDKKLLTIGLPTGLEGFFRNLAAVVVLKFVAFYGTTAVAAVGVTGRLFGLAFMPLVGLSMGGSAMVGQNLGVDNVDRARSTAKTAALIGFFFMFAFALIAFFAGELVISMFNSDPEIISYGASFLKYGALGISVLAYGFGLSAVFGGSGYNFPFVVGSVVSRWMIQVPILIIAVTVMKASTVWVWLSYVFSDIAEAAIMILYYLRGKWEKRRVY</sequence>
<feature type="transmembrane region" description="Helical" evidence="10">
    <location>
        <begin position="271"/>
        <end position="296"/>
    </location>
</feature>
<dbReference type="InterPro" id="IPR050222">
    <property type="entry name" value="MATE_MdtK"/>
</dbReference>
<keyword evidence="6 10" id="KW-1133">Transmembrane helix</keyword>
<feature type="transmembrane region" description="Helical" evidence="10">
    <location>
        <begin position="117"/>
        <end position="135"/>
    </location>
</feature>
<feature type="transmembrane region" description="Helical" evidence="10">
    <location>
        <begin position="79"/>
        <end position="97"/>
    </location>
</feature>
<evidence type="ECO:0000256" key="9">
    <source>
        <dbReference type="ARBA" id="ARBA00031636"/>
    </source>
</evidence>
<dbReference type="InterPro" id="IPR002528">
    <property type="entry name" value="MATE_fam"/>
</dbReference>
<evidence type="ECO:0000256" key="5">
    <source>
        <dbReference type="ARBA" id="ARBA00022692"/>
    </source>
</evidence>